<evidence type="ECO:0000256" key="5">
    <source>
        <dbReference type="ARBA" id="ARBA00023157"/>
    </source>
</evidence>
<dbReference type="Pfam" id="PF03782">
    <property type="entry name" value="AMOP"/>
    <property type="match status" value="1"/>
</dbReference>
<evidence type="ECO:0000256" key="1">
    <source>
        <dbReference type="ARBA" id="ARBA00004370"/>
    </source>
</evidence>
<evidence type="ECO:0000313" key="13">
    <source>
        <dbReference type="EMBL" id="GFG36959.1"/>
    </source>
</evidence>
<dbReference type="Gene3D" id="2.10.70.10">
    <property type="entry name" value="Complement Module, domain 1"/>
    <property type="match status" value="1"/>
</dbReference>
<dbReference type="SMART" id="SM00032">
    <property type="entry name" value="CCP"/>
    <property type="match status" value="1"/>
</dbReference>
<dbReference type="SMART" id="SM00723">
    <property type="entry name" value="AMOP"/>
    <property type="match status" value="1"/>
</dbReference>
<dbReference type="InterPro" id="IPR000436">
    <property type="entry name" value="Sushi_SCR_CCP_dom"/>
</dbReference>
<dbReference type="GO" id="GO:0007160">
    <property type="term" value="P:cell-matrix adhesion"/>
    <property type="evidence" value="ECO:0007669"/>
    <property type="project" value="InterPro"/>
</dbReference>
<dbReference type="EMBL" id="BLKM01000661">
    <property type="protein sequence ID" value="GFG36959.1"/>
    <property type="molecule type" value="Genomic_DNA"/>
</dbReference>
<keyword evidence="5" id="KW-1015">Disulfide bond</keyword>
<dbReference type="Pfam" id="PF00084">
    <property type="entry name" value="Sushi"/>
    <property type="match status" value="1"/>
</dbReference>
<feature type="non-terminal residue" evidence="13">
    <location>
        <position position="1"/>
    </location>
</feature>
<dbReference type="Pfam" id="PF06119">
    <property type="entry name" value="NIDO"/>
    <property type="match status" value="1"/>
</dbReference>
<dbReference type="PROSITE" id="PS50923">
    <property type="entry name" value="SUSHI"/>
    <property type="match status" value="1"/>
</dbReference>
<evidence type="ECO:0000259" key="9">
    <source>
        <dbReference type="PROSITE" id="PS50856"/>
    </source>
</evidence>
<dbReference type="PANTHER" id="PTHR13802:SF52">
    <property type="entry name" value="MUCIN-4"/>
    <property type="match status" value="1"/>
</dbReference>
<evidence type="ECO:0000256" key="3">
    <source>
        <dbReference type="ARBA" id="ARBA00022989"/>
    </source>
</evidence>
<evidence type="ECO:0000256" key="6">
    <source>
        <dbReference type="PROSITE-ProRule" id="PRU00302"/>
    </source>
</evidence>
<feature type="domain" description="Sushi" evidence="10">
    <location>
        <begin position="862"/>
        <end position="922"/>
    </location>
</feature>
<keyword evidence="3 8" id="KW-1133">Transmembrane helix</keyword>
<feature type="region of interest" description="Disordered" evidence="7">
    <location>
        <begin position="993"/>
        <end position="1087"/>
    </location>
</feature>
<dbReference type="SUPFAM" id="SSF57535">
    <property type="entry name" value="Complement control module/SCR domain"/>
    <property type="match status" value="1"/>
</dbReference>
<feature type="compositionally biased region" description="Low complexity" evidence="7">
    <location>
        <begin position="1007"/>
        <end position="1016"/>
    </location>
</feature>
<evidence type="ECO:0000256" key="4">
    <source>
        <dbReference type="ARBA" id="ARBA00023136"/>
    </source>
</evidence>
<keyword evidence="4 8" id="KW-0472">Membrane</keyword>
<proteinExistence type="predicted"/>
<feature type="domain" description="VWFD" evidence="12">
    <location>
        <begin position="561"/>
        <end position="771"/>
    </location>
</feature>
<keyword evidence="6" id="KW-0768">Sushi</keyword>
<dbReference type="PROSITE" id="PS51233">
    <property type="entry name" value="VWFD"/>
    <property type="match status" value="1"/>
</dbReference>
<feature type="transmembrane region" description="Helical" evidence="8">
    <location>
        <begin position="931"/>
        <end position="957"/>
    </location>
</feature>
<organism evidence="13 14">
    <name type="scientific">Coptotermes formosanus</name>
    <name type="common">Formosan subterranean termite</name>
    <dbReference type="NCBI Taxonomy" id="36987"/>
    <lineage>
        <taxon>Eukaryota</taxon>
        <taxon>Metazoa</taxon>
        <taxon>Ecdysozoa</taxon>
        <taxon>Arthropoda</taxon>
        <taxon>Hexapoda</taxon>
        <taxon>Insecta</taxon>
        <taxon>Pterygota</taxon>
        <taxon>Neoptera</taxon>
        <taxon>Polyneoptera</taxon>
        <taxon>Dictyoptera</taxon>
        <taxon>Blattodea</taxon>
        <taxon>Blattoidea</taxon>
        <taxon>Termitoidae</taxon>
        <taxon>Rhinotermitidae</taxon>
        <taxon>Coptotermes</taxon>
    </lineage>
</organism>
<dbReference type="OrthoDB" id="6051552at2759"/>
<dbReference type="PROSITE" id="PS50856">
    <property type="entry name" value="AMOP"/>
    <property type="match status" value="1"/>
</dbReference>
<comment type="subcellular location">
    <subcellularLocation>
        <location evidence="1">Membrane</location>
    </subcellularLocation>
</comment>
<reference evidence="14" key="1">
    <citation type="submission" date="2020-01" db="EMBL/GenBank/DDBJ databases">
        <title>Draft genome sequence of the Termite Coptotermes fromosanus.</title>
        <authorList>
            <person name="Itakura S."/>
            <person name="Yosikawa Y."/>
            <person name="Umezawa K."/>
        </authorList>
    </citation>
    <scope>NUCLEOTIDE SEQUENCE [LARGE SCALE GENOMIC DNA]</scope>
</reference>
<keyword evidence="14" id="KW-1185">Reference proteome</keyword>
<feature type="domain" description="AMOP" evidence="9">
    <location>
        <begin position="397"/>
        <end position="548"/>
    </location>
</feature>
<dbReference type="FunCoup" id="A0A6L2PWP5">
    <property type="interactions" value="2"/>
</dbReference>
<evidence type="ECO:0000256" key="7">
    <source>
        <dbReference type="SAM" id="MobiDB-lite"/>
    </source>
</evidence>
<keyword evidence="2 8" id="KW-0812">Transmembrane</keyword>
<dbReference type="SMART" id="SM00216">
    <property type="entry name" value="VWD"/>
    <property type="match status" value="1"/>
</dbReference>
<gene>
    <name evidence="13" type="ORF">Cfor_12485</name>
</gene>
<evidence type="ECO:0000313" key="14">
    <source>
        <dbReference type="Proteomes" id="UP000502823"/>
    </source>
</evidence>
<evidence type="ECO:0000259" key="10">
    <source>
        <dbReference type="PROSITE" id="PS50923"/>
    </source>
</evidence>
<comment type="caution">
    <text evidence="6">Lacks conserved residue(s) required for the propagation of feature annotation.</text>
</comment>
<dbReference type="InterPro" id="IPR051495">
    <property type="entry name" value="Epithelial_Barrier/Signaling"/>
</dbReference>
<dbReference type="InterPro" id="IPR003886">
    <property type="entry name" value="NIDO_dom"/>
</dbReference>
<accession>A0A6L2PWP5</accession>
<dbReference type="Proteomes" id="UP000502823">
    <property type="component" value="Unassembled WGS sequence"/>
</dbReference>
<dbReference type="AlphaFoldDB" id="A0A6L2PWP5"/>
<dbReference type="InterPro" id="IPR005533">
    <property type="entry name" value="AMOP_dom"/>
</dbReference>
<dbReference type="CDD" id="cd00033">
    <property type="entry name" value="CCP"/>
    <property type="match status" value="1"/>
</dbReference>
<dbReference type="GO" id="GO:0016020">
    <property type="term" value="C:membrane"/>
    <property type="evidence" value="ECO:0007669"/>
    <property type="project" value="UniProtKB-SubCell"/>
</dbReference>
<protein>
    <recommendedName>
        <fullName evidence="15">AMOP domain-containing protein</fullName>
    </recommendedName>
</protein>
<dbReference type="Pfam" id="PF00094">
    <property type="entry name" value="VWD"/>
    <property type="match status" value="1"/>
</dbReference>
<evidence type="ECO:0000259" key="11">
    <source>
        <dbReference type="PROSITE" id="PS51220"/>
    </source>
</evidence>
<sequence>CVNNRYAPPTHRIGPNENAYVITESRLKEIRNQFLYCFFDKGGDDNNGDYQTDIHNSVPQIHKNFNFQLPFYGFRFNYTREWPKRNDPSFIGIFFSKSRIGKIRNEDVDQRRPGVYFRLERDLQSRTDQFGVEMRERLMWDVREGIIGADTFKPKHAVFTNTFQLVLATDEVYTYAIFNYVNLQWTSHTEAGGDTTTGEGGVPAFIGFNAGNGTQSYEYKPYSQDSVLRDLVGRGWTNGFPGRHIFRIDEKIMVGNCNKDIETPATAIDRIFFEGDDVHQRAPAEIKITWNKYNLTTSDSAPIRISLWGYKETTIRPELLYIDMIEESTVNSGTYTISPANFRSRSNPATSNLKFGFIHINLTNPAQHAGLTVSPVLWSKPIPLAWYFNGQWERKYGSRWSEELCNEWITDDRYLKNFAAEVPQCPCTLEHALADKGRFLPDFDCDKDANPNCFYHKGAVHCVRSGAPSLIGSGQQCCYDKNNYLMLSYDQQWGSWPHRSHNLGFLPWNEANKVPTLSHWYHDIAPFYMCCLWQEEQAVGCETFRFERRPTQDCVAYQSPSVATVFGDPHIITFDDLEYTFNGKGEFVLLHADTAKHKLDVQGRFEQLPENIYGEVRATQLTSVAARENASAIVEVRLRPKHAQWRYHMDVFAGGKRVFFDRSSLRIQHFPGVTVYMPTYILNQSEIIMMFESGAGVEVVENEGFMTTRVYLPWTYMNQTRGLFGNWSHDIIDDFTLPNGLMAGVGTNINNFESIHRDFALNWLIEDKEDPSKGVALFTREFGRTANFYANKTFLPEYRKNPQDIIPSNRSKDIDMAYNLCGEAYQCLYDYSLSLNRDLAHFTRNYLDSFVNIKSKNKERVISCGVLETPRFGRKSNFLFVPGTKVTFECNQDFVLIGDQRRVCTEKGQWDTPVYGYTECLRQQEYSSRQIGITFGIILVVVVPIILTGACAAYCIIKRRKVKDTSTESWHYKAQMAPGVTMAPLKTSSFGAYRRSDGAGSDHSDRSSSGSSSLGGMKKRRMYDRSYRTHEPLPGKPPVDFGDRLWDLGEEEEGGGVDSSLTTTSDEAPSDLSGKAVYRHSRQTDIY</sequence>
<dbReference type="InterPro" id="IPR001846">
    <property type="entry name" value="VWF_type-D"/>
</dbReference>
<feature type="compositionally biased region" description="Basic and acidic residues" evidence="7">
    <location>
        <begin position="994"/>
        <end position="1006"/>
    </location>
</feature>
<evidence type="ECO:0008006" key="15">
    <source>
        <dbReference type="Google" id="ProtNLM"/>
    </source>
</evidence>
<feature type="compositionally biased region" description="Basic and acidic residues" evidence="7">
    <location>
        <begin position="1023"/>
        <end position="1033"/>
    </location>
</feature>
<comment type="caution">
    <text evidence="13">The sequence shown here is derived from an EMBL/GenBank/DDBJ whole genome shotgun (WGS) entry which is preliminary data.</text>
</comment>
<feature type="domain" description="NIDO" evidence="11">
    <location>
        <begin position="103"/>
        <end position="251"/>
    </location>
</feature>
<dbReference type="InterPro" id="IPR035976">
    <property type="entry name" value="Sushi/SCR/CCP_sf"/>
</dbReference>
<dbReference type="SMART" id="SM00539">
    <property type="entry name" value="NIDO"/>
    <property type="match status" value="1"/>
</dbReference>
<evidence type="ECO:0000256" key="2">
    <source>
        <dbReference type="ARBA" id="ARBA00022692"/>
    </source>
</evidence>
<name>A0A6L2PWP5_COPFO</name>
<evidence type="ECO:0000259" key="12">
    <source>
        <dbReference type="PROSITE" id="PS51233"/>
    </source>
</evidence>
<evidence type="ECO:0000256" key="8">
    <source>
        <dbReference type="SAM" id="Phobius"/>
    </source>
</evidence>
<dbReference type="PANTHER" id="PTHR13802">
    <property type="entry name" value="MUCIN 4-RELATED"/>
    <property type="match status" value="1"/>
</dbReference>
<dbReference type="InParanoid" id="A0A6L2PWP5"/>
<dbReference type="PROSITE" id="PS51220">
    <property type="entry name" value="NIDO"/>
    <property type="match status" value="1"/>
</dbReference>